<feature type="region of interest" description="Disordered" evidence="1">
    <location>
        <begin position="376"/>
        <end position="409"/>
    </location>
</feature>
<name>A0ABP0BRZ3_9PEZI</name>
<feature type="compositionally biased region" description="Basic and acidic residues" evidence="1">
    <location>
        <begin position="453"/>
        <end position="470"/>
    </location>
</feature>
<feature type="compositionally biased region" description="Basic and acidic residues" evidence="1">
    <location>
        <begin position="381"/>
        <end position="391"/>
    </location>
</feature>
<sequence>MRRGWGGHNAWHSHLEAVFDSKPLFPTTSGIDTTAHAFRQRYAAASEADIELFQRVAIDPWVLEAATTYLQTMQTAIADGNDDIPDRPQMPGSTAQDLPQSMFFHDYPFGREPDVPSDEDDWPAFVQAMSVAQIKHLQNKAAEAEAKAKAKTTAATTATEAHNEHPPVKRVRTAGPRYIPDMWLLRHDKDKAATPVLVAEYKAAHKLRASMIKTALRATRDEDLFTAAIRATLSNKTDTDPESKAVATCISAVARVFTQAFHYMVEFGLCFSYVSSGEALVLLHLDANDTSTLYYHLSVPRDDVERRQRNGDSATATGPEQPMSPDSLRKTGVAVVLTMALLAMDGEAQTQRWKKQQIAALKEWPEPYDDLLRDSQSSEATKTDPGHKKTTTEPLQIASNPAQDKTSTEAPKRAWQYCTQACLLGLKSKGALDANCPNFAQHMRFAVSDEGMDEKRNHGESGTRHDENKENNTGSQDVRRGTTWRHGLTTAQLLQHTQAQLAQDLDDDCEALDKYGKFGAISMLFRIGCAATATASQQGRLVPVCLGPIALVDDYIAYTCARVNFMLLLSYAGESLATFLATSSVSLRGPRGAAPPPVGPPPGFDVEVEAHRLWHELHMLGVDDREMMHAGGRRTGTHKACLCDEDDAVMIV</sequence>
<dbReference type="Proteomes" id="UP001642405">
    <property type="component" value="Unassembled WGS sequence"/>
</dbReference>
<protein>
    <recommendedName>
        <fullName evidence="4">Fungal-type protein kinase domain-containing protein</fullName>
    </recommendedName>
</protein>
<feature type="region of interest" description="Disordered" evidence="1">
    <location>
        <begin position="304"/>
        <end position="329"/>
    </location>
</feature>
<evidence type="ECO:0000256" key="1">
    <source>
        <dbReference type="SAM" id="MobiDB-lite"/>
    </source>
</evidence>
<keyword evidence="3" id="KW-1185">Reference proteome</keyword>
<gene>
    <name evidence="2" type="ORF">SCUCBS95973_004843</name>
</gene>
<evidence type="ECO:0000313" key="2">
    <source>
        <dbReference type="EMBL" id="CAK7222444.1"/>
    </source>
</evidence>
<comment type="caution">
    <text evidence="2">The sequence shown here is derived from an EMBL/GenBank/DDBJ whole genome shotgun (WGS) entry which is preliminary data.</text>
</comment>
<accession>A0ABP0BRZ3</accession>
<proteinExistence type="predicted"/>
<organism evidence="2 3">
    <name type="scientific">Sporothrix curviconia</name>
    <dbReference type="NCBI Taxonomy" id="1260050"/>
    <lineage>
        <taxon>Eukaryota</taxon>
        <taxon>Fungi</taxon>
        <taxon>Dikarya</taxon>
        <taxon>Ascomycota</taxon>
        <taxon>Pezizomycotina</taxon>
        <taxon>Sordariomycetes</taxon>
        <taxon>Sordariomycetidae</taxon>
        <taxon>Ophiostomatales</taxon>
        <taxon>Ophiostomataceae</taxon>
        <taxon>Sporothrix</taxon>
    </lineage>
</organism>
<evidence type="ECO:0000313" key="3">
    <source>
        <dbReference type="Proteomes" id="UP001642405"/>
    </source>
</evidence>
<evidence type="ECO:0008006" key="4">
    <source>
        <dbReference type="Google" id="ProtNLM"/>
    </source>
</evidence>
<reference evidence="2 3" key="1">
    <citation type="submission" date="2024-01" db="EMBL/GenBank/DDBJ databases">
        <authorList>
            <person name="Allen C."/>
            <person name="Tagirdzhanova G."/>
        </authorList>
    </citation>
    <scope>NUCLEOTIDE SEQUENCE [LARGE SCALE GENOMIC DNA]</scope>
</reference>
<feature type="region of interest" description="Disordered" evidence="1">
    <location>
        <begin position="453"/>
        <end position="482"/>
    </location>
</feature>
<feature type="compositionally biased region" description="Polar residues" evidence="1">
    <location>
        <begin position="392"/>
        <end position="405"/>
    </location>
</feature>
<dbReference type="EMBL" id="CAWUHB010000025">
    <property type="protein sequence ID" value="CAK7222444.1"/>
    <property type="molecule type" value="Genomic_DNA"/>
</dbReference>